<evidence type="ECO:0000259" key="2">
    <source>
        <dbReference type="Pfam" id="PF12682"/>
    </source>
</evidence>
<reference evidence="4" key="1">
    <citation type="submission" date="2016-10" db="EMBL/GenBank/DDBJ databases">
        <authorList>
            <person name="Varghese N."/>
            <person name="Submissions S."/>
        </authorList>
    </citation>
    <scope>NUCLEOTIDE SEQUENCE [LARGE SCALE GENOMIC DNA]</scope>
    <source>
        <strain evidence="4">DSM 25232 / NCIMB 14723 / 92V</strain>
    </source>
</reference>
<dbReference type="InterPro" id="IPR029039">
    <property type="entry name" value="Flavoprotein-like_sf"/>
</dbReference>
<evidence type="ECO:0000313" key="3">
    <source>
        <dbReference type="EMBL" id="SEK27124.1"/>
    </source>
</evidence>
<dbReference type="STRING" id="1038014.SAMN04487910_0130"/>
<dbReference type="RefSeq" id="WP_091404080.1">
    <property type="nucleotide sequence ID" value="NZ_FOAB01000001.1"/>
</dbReference>
<protein>
    <submittedName>
        <fullName evidence="3">Flavodoxin</fullName>
    </submittedName>
</protein>
<keyword evidence="1" id="KW-1133">Transmembrane helix</keyword>
<keyword evidence="1" id="KW-0812">Transmembrane</keyword>
<dbReference type="OrthoDB" id="4547866at2"/>
<keyword evidence="1" id="KW-0472">Membrane</keyword>
<keyword evidence="4" id="KW-1185">Reference proteome</keyword>
<dbReference type="SUPFAM" id="SSF52218">
    <property type="entry name" value="Flavoproteins"/>
    <property type="match status" value="1"/>
</dbReference>
<dbReference type="EMBL" id="FOAB01000001">
    <property type="protein sequence ID" value="SEK27124.1"/>
    <property type="molecule type" value="Genomic_DNA"/>
</dbReference>
<dbReference type="Gene3D" id="3.40.50.360">
    <property type="match status" value="1"/>
</dbReference>
<gene>
    <name evidence="3" type="ORF">SAMN04487910_0130</name>
</gene>
<dbReference type="Proteomes" id="UP000198521">
    <property type="component" value="Unassembled WGS sequence"/>
</dbReference>
<accession>A0A1H7FMU4</accession>
<feature type="domain" description="Flavodoxin-like" evidence="2">
    <location>
        <begin position="4"/>
        <end position="107"/>
    </location>
</feature>
<name>A0A1H7FMU4_AQUAM</name>
<feature type="transmembrane region" description="Helical" evidence="1">
    <location>
        <begin position="266"/>
        <end position="290"/>
    </location>
</feature>
<dbReference type="InterPro" id="IPR008254">
    <property type="entry name" value="Flavodoxin/NO_synth"/>
</dbReference>
<evidence type="ECO:0000256" key="1">
    <source>
        <dbReference type="SAM" id="Phobius"/>
    </source>
</evidence>
<dbReference type="AlphaFoldDB" id="A0A1H7FMU4"/>
<evidence type="ECO:0000313" key="4">
    <source>
        <dbReference type="Proteomes" id="UP000198521"/>
    </source>
</evidence>
<dbReference type="GO" id="GO:0010181">
    <property type="term" value="F:FMN binding"/>
    <property type="evidence" value="ECO:0007669"/>
    <property type="project" value="InterPro"/>
</dbReference>
<proteinExistence type="predicted"/>
<sequence>MKNVLVLYYSQSGQLGNILTNLVEPLEQDEECSLTIHQIKPEEPYQFPWNKKDFIQAFPESYLQIPSPNIPIPEEVKSRKYDLIILGYTVWYLSPSIPINSFLKGNDAKDLLKDTPVITVNGSRNMWILTQEKVKRLLVDCKAQLVGNIAFVDRHWNHISVITIVHWMMGGKKTKYLGVFPKPGVSEEDIKGAGKFGKIIKKYLFEENYEQLQGELVKDGAVRIKPFLIRSDKSGNHIFSKWSAHIYKVGLKSQKSRAKWLNFFEYYLQFAIWVFVPIVFIIFLLTYIPFYARIKKDIKYYQSTRLR</sequence>
<dbReference type="Pfam" id="PF12682">
    <property type="entry name" value="Flavodoxin_4"/>
    <property type="match status" value="1"/>
</dbReference>
<organism evidence="3 4">
    <name type="scientific">Aquimarina amphilecti</name>
    <dbReference type="NCBI Taxonomy" id="1038014"/>
    <lineage>
        <taxon>Bacteria</taxon>
        <taxon>Pseudomonadati</taxon>
        <taxon>Bacteroidota</taxon>
        <taxon>Flavobacteriia</taxon>
        <taxon>Flavobacteriales</taxon>
        <taxon>Flavobacteriaceae</taxon>
        <taxon>Aquimarina</taxon>
    </lineage>
</organism>